<gene>
    <name evidence="3" type="ordered locus">Desal_0532</name>
</gene>
<proteinExistence type="predicted"/>
<dbReference type="Pfam" id="PF03548">
    <property type="entry name" value="LolA"/>
    <property type="match status" value="1"/>
</dbReference>
<dbReference type="PANTHER" id="PTHR35869:SF1">
    <property type="entry name" value="OUTER-MEMBRANE LIPOPROTEIN CARRIER PROTEIN"/>
    <property type="match status" value="1"/>
</dbReference>
<evidence type="ECO:0000313" key="3">
    <source>
        <dbReference type="EMBL" id="ACS78599.1"/>
    </source>
</evidence>
<dbReference type="PANTHER" id="PTHR35869">
    <property type="entry name" value="OUTER-MEMBRANE LIPOPROTEIN CARRIER PROTEIN"/>
    <property type="match status" value="1"/>
</dbReference>
<dbReference type="InterPro" id="IPR029046">
    <property type="entry name" value="LolA/LolB/LppX"/>
</dbReference>
<evidence type="ECO:0000256" key="2">
    <source>
        <dbReference type="SAM" id="SignalP"/>
    </source>
</evidence>
<keyword evidence="4" id="KW-1185">Reference proteome</keyword>
<dbReference type="EMBL" id="CP001649">
    <property type="protein sequence ID" value="ACS78599.1"/>
    <property type="molecule type" value="Genomic_DNA"/>
</dbReference>
<sequence length="210" mass="23933">MAIVKKTILLTFLLLVISASNAIADRQSDFLKELQTRSQSIKSISSDFTQQSHITLFAEVMEAKGKFCFARPNNLRWEYTAPFVSGFLLKGQKGLKWDGASKESTQFNTETSPEMAIISEQILAWTTMDIPWLQSLYSIKVTNYSPAVMELTPKSSKTKHFLNLIRIFFAPDETHLESIELHEPSGDYTKIIFSNVLLNQKLDQDIFLKE</sequence>
<keyword evidence="3" id="KW-0449">Lipoprotein</keyword>
<dbReference type="HOGENOM" id="CLU_091014_2_0_7"/>
<dbReference type="RefSeq" id="WP_015850418.1">
    <property type="nucleotide sequence ID" value="NC_012881.1"/>
</dbReference>
<dbReference type="KEGG" id="dsa:Desal_0532"/>
<feature type="signal peptide" evidence="2">
    <location>
        <begin position="1"/>
        <end position="24"/>
    </location>
</feature>
<name>C6BXP1_MARSD</name>
<feature type="chain" id="PRO_5002962897" evidence="2">
    <location>
        <begin position="25"/>
        <end position="210"/>
    </location>
</feature>
<evidence type="ECO:0000313" key="4">
    <source>
        <dbReference type="Proteomes" id="UP000002601"/>
    </source>
</evidence>
<dbReference type="InterPro" id="IPR004564">
    <property type="entry name" value="OM_lipoprot_carrier_LolA-like"/>
</dbReference>
<dbReference type="CDD" id="cd16325">
    <property type="entry name" value="LolA"/>
    <property type="match status" value="1"/>
</dbReference>
<organism evidence="3 4">
    <name type="scientific">Maridesulfovibrio salexigens (strain ATCC 14822 / DSM 2638 / NCIMB 8403 / VKM B-1763)</name>
    <name type="common">Desulfovibrio salexigens</name>
    <dbReference type="NCBI Taxonomy" id="526222"/>
    <lineage>
        <taxon>Bacteria</taxon>
        <taxon>Pseudomonadati</taxon>
        <taxon>Thermodesulfobacteriota</taxon>
        <taxon>Desulfovibrionia</taxon>
        <taxon>Desulfovibrionales</taxon>
        <taxon>Desulfovibrionaceae</taxon>
        <taxon>Maridesulfovibrio</taxon>
    </lineage>
</organism>
<protein>
    <submittedName>
        <fullName evidence="3">Outer membrane lipoprotein carrier protein LolA</fullName>
    </submittedName>
</protein>
<accession>C6BXP1</accession>
<keyword evidence="1 2" id="KW-0732">Signal</keyword>
<dbReference type="Gene3D" id="2.50.20.10">
    <property type="entry name" value="Lipoprotein localisation LolA/LolB/LppX"/>
    <property type="match status" value="1"/>
</dbReference>
<dbReference type="AlphaFoldDB" id="C6BXP1"/>
<dbReference type="Proteomes" id="UP000002601">
    <property type="component" value="Chromosome"/>
</dbReference>
<dbReference type="OrthoDB" id="1027451at2"/>
<evidence type="ECO:0000256" key="1">
    <source>
        <dbReference type="ARBA" id="ARBA00022729"/>
    </source>
</evidence>
<dbReference type="SUPFAM" id="SSF89392">
    <property type="entry name" value="Prokaryotic lipoproteins and lipoprotein localization factors"/>
    <property type="match status" value="1"/>
</dbReference>
<dbReference type="eggNOG" id="COG2834">
    <property type="taxonomic scope" value="Bacteria"/>
</dbReference>
<dbReference type="STRING" id="526222.Desal_0532"/>
<reference evidence="3 4" key="1">
    <citation type="submission" date="2009-06" db="EMBL/GenBank/DDBJ databases">
        <title>Complete sequence of Desulfovibrio salexigens DSM 2638.</title>
        <authorList>
            <consortium name="US DOE Joint Genome Institute"/>
            <person name="Lucas S."/>
            <person name="Copeland A."/>
            <person name="Lapidus A."/>
            <person name="Glavina del Rio T."/>
            <person name="Tice H."/>
            <person name="Bruce D."/>
            <person name="Goodwin L."/>
            <person name="Pitluck S."/>
            <person name="Munk A.C."/>
            <person name="Brettin T."/>
            <person name="Detter J.C."/>
            <person name="Han C."/>
            <person name="Tapia R."/>
            <person name="Larimer F."/>
            <person name="Land M."/>
            <person name="Hauser L."/>
            <person name="Kyrpides N."/>
            <person name="Anderson I."/>
            <person name="Wall J.D."/>
            <person name="Arkin A.P."/>
            <person name="Dehal P."/>
            <person name="Chivian D."/>
            <person name="Giles B."/>
            <person name="Hazen T.C."/>
        </authorList>
    </citation>
    <scope>NUCLEOTIDE SEQUENCE [LARGE SCALE GENOMIC DNA]</scope>
    <source>
        <strain evidence="4">ATCC 14822 / DSM 2638 / NCIMB 8403 / VKM B-1763</strain>
    </source>
</reference>